<feature type="transmembrane region" description="Helical" evidence="5">
    <location>
        <begin position="102"/>
        <end position="123"/>
    </location>
</feature>
<gene>
    <name evidence="7" type="ORF">PSYICH_LOCUS10282</name>
</gene>
<dbReference type="AlphaFoldDB" id="A0A9P0D3C3"/>
<dbReference type="EMBL" id="OV651816">
    <property type="protein sequence ID" value="CAH1109502.1"/>
    <property type="molecule type" value="Genomic_DNA"/>
</dbReference>
<dbReference type="GO" id="GO:0022857">
    <property type="term" value="F:transmembrane transporter activity"/>
    <property type="evidence" value="ECO:0007669"/>
    <property type="project" value="InterPro"/>
</dbReference>
<dbReference type="Pfam" id="PF07690">
    <property type="entry name" value="MFS_1"/>
    <property type="match status" value="1"/>
</dbReference>
<keyword evidence="8" id="KW-1185">Reference proteome</keyword>
<feature type="transmembrane region" description="Helical" evidence="5">
    <location>
        <begin position="198"/>
        <end position="217"/>
    </location>
</feature>
<dbReference type="InterPro" id="IPR020846">
    <property type="entry name" value="MFS_dom"/>
</dbReference>
<evidence type="ECO:0000256" key="4">
    <source>
        <dbReference type="ARBA" id="ARBA00023136"/>
    </source>
</evidence>
<evidence type="ECO:0000256" key="1">
    <source>
        <dbReference type="ARBA" id="ARBA00004141"/>
    </source>
</evidence>
<dbReference type="Gene3D" id="1.20.1250.20">
    <property type="entry name" value="MFS general substrate transporter like domains"/>
    <property type="match status" value="1"/>
</dbReference>
<dbReference type="SUPFAM" id="SSF103473">
    <property type="entry name" value="MFS general substrate transporter"/>
    <property type="match status" value="1"/>
</dbReference>
<feature type="transmembrane region" description="Helical" evidence="5">
    <location>
        <begin position="418"/>
        <end position="440"/>
    </location>
</feature>
<keyword evidence="3 5" id="KW-1133">Transmembrane helix</keyword>
<evidence type="ECO:0000313" key="7">
    <source>
        <dbReference type="EMBL" id="CAH1109502.1"/>
    </source>
</evidence>
<proteinExistence type="predicted"/>
<protein>
    <recommendedName>
        <fullName evidence="6">Major facilitator superfamily (MFS) profile domain-containing protein</fullName>
    </recommendedName>
</protein>
<feature type="transmembrane region" description="Helical" evidence="5">
    <location>
        <begin position="351"/>
        <end position="373"/>
    </location>
</feature>
<sequence length="460" mass="51809">MGAYKITVEVPLALCYFSFQLVGNLIVNLNMYKVCYNILKYPEAVCVRLGRYTDNATRELENEVQPYAGTITTISEMVPVTIPIVLSLMIGSWSDKHGRKPVLVIILLCMTLGFSIGAIILSFKEINPWWIMSSTIPSVLCGGIMTFFIIVLSYLNDTATPENRAWRMVSIDAIQIGTTLAGGISSSFILYATSYSSIYGTCALLVATGCAYAYFFCPESLKRKSEEKPTIKSLFQWNNITDLFKVAWRKREYGKRTLIFLLMSSQIIVHFVVYGEVTVKTLYLRNRFNWTMQEKNIFSAYSSVLIVICTIACTYLLHKKFKIREGVLVIMSLTSTIASTLLFALSNTDNFLYISAVAGMFSGLAIPMTRTMMAKLIVPEEMGKLFSLVMVINTIGMLVSSVMYQQIYNTTMKNHPEIFNYISFGLYASVVVIVIFVMIFESRIPGEDIDEKNKNVINSE</sequence>
<dbReference type="Proteomes" id="UP001153636">
    <property type="component" value="Chromosome 4"/>
</dbReference>
<name>A0A9P0D3C3_9CUCU</name>
<dbReference type="PANTHER" id="PTHR23507">
    <property type="entry name" value="ZGC:174356"/>
    <property type="match status" value="1"/>
</dbReference>
<evidence type="ECO:0000259" key="6">
    <source>
        <dbReference type="PROSITE" id="PS50850"/>
    </source>
</evidence>
<comment type="subcellular location">
    <subcellularLocation>
        <location evidence="1">Membrane</location>
        <topology evidence="1">Multi-pass membrane protein</topology>
    </subcellularLocation>
</comment>
<feature type="transmembrane region" description="Helical" evidence="5">
    <location>
        <begin position="385"/>
        <end position="406"/>
    </location>
</feature>
<dbReference type="PROSITE" id="PS50850">
    <property type="entry name" value="MFS"/>
    <property type="match status" value="1"/>
</dbReference>
<reference evidence="7" key="1">
    <citation type="submission" date="2022-01" db="EMBL/GenBank/DDBJ databases">
        <authorList>
            <person name="King R."/>
        </authorList>
    </citation>
    <scope>NUCLEOTIDE SEQUENCE</scope>
</reference>
<dbReference type="InterPro" id="IPR036259">
    <property type="entry name" value="MFS_trans_sf"/>
</dbReference>
<accession>A0A9P0D3C3</accession>
<feature type="transmembrane region" description="Helical" evidence="5">
    <location>
        <begin position="12"/>
        <end position="32"/>
    </location>
</feature>
<organism evidence="7 8">
    <name type="scientific">Psylliodes chrysocephalus</name>
    <dbReference type="NCBI Taxonomy" id="3402493"/>
    <lineage>
        <taxon>Eukaryota</taxon>
        <taxon>Metazoa</taxon>
        <taxon>Ecdysozoa</taxon>
        <taxon>Arthropoda</taxon>
        <taxon>Hexapoda</taxon>
        <taxon>Insecta</taxon>
        <taxon>Pterygota</taxon>
        <taxon>Neoptera</taxon>
        <taxon>Endopterygota</taxon>
        <taxon>Coleoptera</taxon>
        <taxon>Polyphaga</taxon>
        <taxon>Cucujiformia</taxon>
        <taxon>Chrysomeloidea</taxon>
        <taxon>Chrysomelidae</taxon>
        <taxon>Galerucinae</taxon>
        <taxon>Alticini</taxon>
        <taxon>Psylliodes</taxon>
    </lineage>
</organism>
<evidence type="ECO:0000256" key="2">
    <source>
        <dbReference type="ARBA" id="ARBA00022692"/>
    </source>
</evidence>
<keyword evidence="4 5" id="KW-0472">Membrane</keyword>
<evidence type="ECO:0000313" key="8">
    <source>
        <dbReference type="Proteomes" id="UP001153636"/>
    </source>
</evidence>
<feature type="transmembrane region" description="Helical" evidence="5">
    <location>
        <begin position="297"/>
        <end position="317"/>
    </location>
</feature>
<feature type="transmembrane region" description="Helical" evidence="5">
    <location>
        <begin position="173"/>
        <end position="192"/>
    </location>
</feature>
<dbReference type="InterPro" id="IPR011701">
    <property type="entry name" value="MFS"/>
</dbReference>
<dbReference type="GO" id="GO:0016020">
    <property type="term" value="C:membrane"/>
    <property type="evidence" value="ECO:0007669"/>
    <property type="project" value="UniProtKB-SubCell"/>
</dbReference>
<feature type="transmembrane region" description="Helical" evidence="5">
    <location>
        <begin position="258"/>
        <end position="277"/>
    </location>
</feature>
<evidence type="ECO:0000256" key="3">
    <source>
        <dbReference type="ARBA" id="ARBA00022989"/>
    </source>
</evidence>
<feature type="domain" description="Major facilitator superfamily (MFS) profile" evidence="6">
    <location>
        <begin position="16"/>
        <end position="443"/>
    </location>
</feature>
<evidence type="ECO:0000256" key="5">
    <source>
        <dbReference type="SAM" id="Phobius"/>
    </source>
</evidence>
<feature type="transmembrane region" description="Helical" evidence="5">
    <location>
        <begin position="129"/>
        <end position="152"/>
    </location>
</feature>
<keyword evidence="2 5" id="KW-0812">Transmembrane</keyword>
<dbReference type="OrthoDB" id="430300at2759"/>
<feature type="transmembrane region" description="Helical" evidence="5">
    <location>
        <begin position="326"/>
        <end position="345"/>
    </location>
</feature>
<dbReference type="PANTHER" id="PTHR23507:SF39">
    <property type="entry name" value="GH23453P-RELATED"/>
    <property type="match status" value="1"/>
</dbReference>